<evidence type="ECO:0000256" key="3">
    <source>
        <dbReference type="ARBA" id="ARBA00023219"/>
    </source>
</evidence>
<dbReference type="NCBIfam" id="TIGR01537">
    <property type="entry name" value="portal_HK97"/>
    <property type="match status" value="1"/>
</dbReference>
<evidence type="ECO:0000313" key="4">
    <source>
        <dbReference type="EMBL" id="AEM36043.1"/>
    </source>
</evidence>
<accession>G0ZT36</accession>
<keyword evidence="2" id="KW-1171">Viral genome ejection through host cell envelope</keyword>
<protein>
    <submittedName>
        <fullName evidence="4">Phage portal protein</fullName>
    </submittedName>
</protein>
<dbReference type="Pfam" id="PF04860">
    <property type="entry name" value="Phage_portal"/>
    <property type="match status" value="1"/>
</dbReference>
<sequence>MKNRTNTGLVGRVRAAIDGWVRSFSLRDKDLYTDRVMDSEAGVDVTPKAVMQVDAVWSCVRLISETIATLPLSIHEKTSAGKRLASHHPLHFIIHDQPNADSTASVFWEALVASMLLRGNGRAEKLYVGTQLVGLAFLDPNKLVITRDINGRKIYQYPRADGTPRQIPAARIWNVPGFTLDGETGVSVIAYGAKVFGSAMAAERSAAKTFRNGMLPTVYYKVAAFLKPEQRRMFKAEIQGSVERGEAPVLEGGTDVGTVGINPVDAQLLESRAFSVESICRWFRVPPWMVGHTEKSTSWGTGIEQQMIGFLTFTLGPWLRRIEQSISKDLMTPAERTRFYPKFAVEGLLRADSAGRAAFYAAMVNNGILTRDEVRELEDREPMGGNAAVLTVQSAMTTLDALGQEGGADQANQARAAFRAFLGFNEEPQKG</sequence>
<keyword evidence="1" id="KW-1188">Viral release from host cell</keyword>
<keyword evidence="3" id="KW-0231">Viral genome packaging</keyword>
<evidence type="ECO:0000256" key="2">
    <source>
        <dbReference type="ARBA" id="ARBA00023009"/>
    </source>
</evidence>
<organism evidence="4">
    <name type="scientific">Aeromonas phage PAS-1</name>
    <dbReference type="NCBI Taxonomy" id="1074012"/>
    <lineage>
        <taxon>Viruses</taxon>
        <taxon>Duplodnaviria</taxon>
        <taxon>Heunggongvirae</taxon>
        <taxon>Uroviricota</taxon>
        <taxon>Caudoviricetes</taxon>
    </lineage>
</organism>
<keyword evidence="1" id="KW-0118">Viral capsid assembly</keyword>
<keyword evidence="2" id="KW-1160">Virus entry into host cell</keyword>
<keyword evidence="2" id="KW-1162">Viral penetration into host cytoplasm</keyword>
<evidence type="ECO:0000256" key="1">
    <source>
        <dbReference type="ARBA" id="ARBA00022950"/>
    </source>
</evidence>
<dbReference type="InterPro" id="IPR006944">
    <property type="entry name" value="Phage/GTA_portal"/>
</dbReference>
<proteinExistence type="predicted"/>
<dbReference type="EMBL" id="JF342688">
    <property type="protein sequence ID" value="AEM36043.1"/>
    <property type="molecule type" value="Genomic_DNA"/>
</dbReference>
<dbReference type="InterPro" id="IPR006427">
    <property type="entry name" value="Portal_HK97"/>
</dbReference>
<name>G0ZT36_9CAUD</name>
<reference evidence="4" key="1">
    <citation type="journal article" date="2012" name="Curr. Microbiol.">
        <title>Isolation and Characterization of a Lytic Myoviridae Bacteriophage PAS-1 with Broad Infectivity in Aeromonas salmonicida.</title>
        <authorList>
            <person name="Kim J.H."/>
            <person name="Son J.S."/>
            <person name="Choi Y.J."/>
            <person name="Choresca C.H."/>
            <person name="Shin S.P."/>
            <person name="Han J.E."/>
            <person name="Jun J.W."/>
            <person name="Kang D.H."/>
            <person name="Oh C."/>
            <person name="Heo S.J."/>
            <person name="Park S.C."/>
        </authorList>
    </citation>
    <scope>NUCLEOTIDE SEQUENCE</scope>
    <source>
        <strain evidence="4">PAS-1</strain>
    </source>
</reference>